<evidence type="ECO:0000313" key="2">
    <source>
        <dbReference type="EMBL" id="ELY37671.1"/>
    </source>
</evidence>
<comment type="caution">
    <text evidence="2">The sequence shown here is derived from an EMBL/GenBank/DDBJ whole genome shotgun (WGS) entry which is preliminary data.</text>
</comment>
<dbReference type="Proteomes" id="UP000011599">
    <property type="component" value="Unassembled WGS sequence"/>
</dbReference>
<evidence type="ECO:0000313" key="3">
    <source>
        <dbReference type="Proteomes" id="UP000011599"/>
    </source>
</evidence>
<protein>
    <submittedName>
        <fullName evidence="2">Uncharacterized protein</fullName>
    </submittedName>
</protein>
<dbReference type="RefSeq" id="WP_006091975.1">
    <property type="nucleotide sequence ID" value="NZ_AOHW01000045.1"/>
</dbReference>
<keyword evidence="3" id="KW-1185">Reference proteome</keyword>
<reference evidence="2 3" key="1">
    <citation type="journal article" date="2014" name="PLoS Genet.">
        <title>Phylogenetically driven sequencing of extremely halophilic archaea reveals strategies for static and dynamic osmo-response.</title>
        <authorList>
            <person name="Becker E.A."/>
            <person name="Seitzer P.M."/>
            <person name="Tritt A."/>
            <person name="Larsen D."/>
            <person name="Krusor M."/>
            <person name="Yao A.I."/>
            <person name="Wu D."/>
            <person name="Madern D."/>
            <person name="Eisen J.A."/>
            <person name="Darling A.E."/>
            <person name="Facciotti M.T."/>
        </authorList>
    </citation>
    <scope>NUCLEOTIDE SEQUENCE [LARGE SCALE GENOMIC DNA]</scope>
    <source>
        <strain evidence="2 3">GA33</strain>
    </source>
</reference>
<organism evidence="2 3">
    <name type="scientific">Natronorubrum tibetense GA33</name>
    <dbReference type="NCBI Taxonomy" id="1114856"/>
    <lineage>
        <taxon>Archaea</taxon>
        <taxon>Methanobacteriati</taxon>
        <taxon>Methanobacteriota</taxon>
        <taxon>Stenosarchaea group</taxon>
        <taxon>Halobacteria</taxon>
        <taxon>Halobacteriales</taxon>
        <taxon>Natrialbaceae</taxon>
        <taxon>Natronorubrum</taxon>
    </lineage>
</organism>
<dbReference type="EMBL" id="AOHW01000045">
    <property type="protein sequence ID" value="ELY37671.1"/>
    <property type="molecule type" value="Genomic_DNA"/>
</dbReference>
<sequence length="72" mass="7658">MEAQFGTEALIATYAGVACAAGAMTYAVWRRVDAYLAAASDSSDGDGDADSEPAERIEVVDVDQELDQLREE</sequence>
<accession>L9VKS5</accession>
<feature type="region of interest" description="Disordered" evidence="1">
    <location>
        <begin position="40"/>
        <end position="72"/>
    </location>
</feature>
<gene>
    <name evidence="2" type="ORF">C496_19225</name>
</gene>
<proteinExistence type="predicted"/>
<name>L9VKS5_9EURY</name>
<dbReference type="AlphaFoldDB" id="L9VKS5"/>
<evidence type="ECO:0000256" key="1">
    <source>
        <dbReference type="SAM" id="MobiDB-lite"/>
    </source>
</evidence>
<feature type="compositionally biased region" description="Acidic residues" evidence="1">
    <location>
        <begin position="43"/>
        <end position="52"/>
    </location>
</feature>
<dbReference type="PATRIC" id="fig|1114856.3.peg.3980"/>